<dbReference type="CDD" id="cd00093">
    <property type="entry name" value="HTH_XRE"/>
    <property type="match status" value="1"/>
</dbReference>
<dbReference type="Proteomes" id="UP000199515">
    <property type="component" value="Unassembled WGS sequence"/>
</dbReference>
<feature type="domain" description="HTH cro/C1-type" evidence="1">
    <location>
        <begin position="1"/>
        <end position="35"/>
    </location>
</feature>
<proteinExistence type="predicted"/>
<evidence type="ECO:0000313" key="3">
    <source>
        <dbReference type="Proteomes" id="UP000199515"/>
    </source>
</evidence>
<name>A0A1H3GK97_9PSEU</name>
<dbReference type="InterPro" id="IPR043917">
    <property type="entry name" value="DUF5753"/>
</dbReference>
<accession>A0A1H3GK97</accession>
<evidence type="ECO:0000259" key="1">
    <source>
        <dbReference type="PROSITE" id="PS50943"/>
    </source>
</evidence>
<dbReference type="PROSITE" id="PS50943">
    <property type="entry name" value="HTH_CROC1"/>
    <property type="match status" value="1"/>
</dbReference>
<keyword evidence="3" id="KW-1185">Reference proteome</keyword>
<dbReference type="Pfam" id="PF13560">
    <property type="entry name" value="HTH_31"/>
    <property type="match status" value="1"/>
</dbReference>
<reference evidence="2 3" key="1">
    <citation type="submission" date="2016-10" db="EMBL/GenBank/DDBJ databases">
        <authorList>
            <person name="de Groot N.N."/>
        </authorList>
    </citation>
    <scope>NUCLEOTIDE SEQUENCE [LARGE SCALE GENOMIC DNA]</scope>
    <source>
        <strain evidence="2 3">CPCC 202699</strain>
    </source>
</reference>
<evidence type="ECO:0000313" key="2">
    <source>
        <dbReference type="EMBL" id="SDY03743.1"/>
    </source>
</evidence>
<organism evidence="2 3">
    <name type="scientific">Amycolatopsis xylanica</name>
    <dbReference type="NCBI Taxonomy" id="589385"/>
    <lineage>
        <taxon>Bacteria</taxon>
        <taxon>Bacillati</taxon>
        <taxon>Actinomycetota</taxon>
        <taxon>Actinomycetes</taxon>
        <taxon>Pseudonocardiales</taxon>
        <taxon>Pseudonocardiaceae</taxon>
        <taxon>Amycolatopsis</taxon>
    </lineage>
</organism>
<dbReference type="EMBL" id="FNON01000004">
    <property type="protein sequence ID" value="SDY03743.1"/>
    <property type="molecule type" value="Genomic_DNA"/>
</dbReference>
<dbReference type="InterPro" id="IPR001387">
    <property type="entry name" value="Cro/C1-type_HTH"/>
</dbReference>
<dbReference type="AlphaFoldDB" id="A0A1H3GK97"/>
<dbReference type="STRING" id="589385.SAMN05421504_104297"/>
<dbReference type="Pfam" id="PF19054">
    <property type="entry name" value="DUF5753"/>
    <property type="match status" value="1"/>
</dbReference>
<protein>
    <recommendedName>
        <fullName evidence="1">HTH cro/C1-type domain-containing protein</fullName>
    </recommendedName>
</protein>
<sequence length="243" mass="27553">MSQSKISRIESGKVLPTALDVERMLTALDVPADVARELISIARRANIEHVSWRTMAETGLWRKQIELKALAESCTTQRLFLPAIPSGLLQIPDYARAAVTPVVATSPGTNVEKALRGRLERQTVLNDESRRFLFVLTEQAVRWRRADREVMARQCAHMAELTARPNIDLAIIPQSAEIPGAALNTFIIYDDRFVVAELFSGEMVLRDPRDVQHHQNLFEFFRERALTGERARAFLLAVRDDFM</sequence>
<gene>
    <name evidence="2" type="ORF">SAMN05421504_104297</name>
</gene>